<dbReference type="NCBIfam" id="TIGR00757">
    <property type="entry name" value="RNaseEG"/>
    <property type="match status" value="1"/>
</dbReference>
<dbReference type="PANTHER" id="PTHR30001">
    <property type="entry name" value="RIBONUCLEASE"/>
    <property type="match status" value="1"/>
</dbReference>
<dbReference type="PANTHER" id="PTHR30001:SF0">
    <property type="entry name" value="RIBONUCLEASE G"/>
    <property type="match status" value="1"/>
</dbReference>
<dbReference type="GO" id="GO:0005737">
    <property type="term" value="C:cytoplasm"/>
    <property type="evidence" value="ECO:0007669"/>
    <property type="project" value="TreeGrafter"/>
</dbReference>
<dbReference type="GO" id="GO:0004540">
    <property type="term" value="F:RNA nuclease activity"/>
    <property type="evidence" value="ECO:0007669"/>
    <property type="project" value="InterPro"/>
</dbReference>
<dbReference type="RefSeq" id="WP_132025762.1">
    <property type="nucleotide sequence ID" value="NZ_CP068564.1"/>
</dbReference>
<accession>A0A4R3KYP4</accession>
<evidence type="ECO:0000313" key="8">
    <source>
        <dbReference type="Proteomes" id="UP000294567"/>
    </source>
</evidence>
<dbReference type="Pfam" id="PF10150">
    <property type="entry name" value="RNase_E_G"/>
    <property type="match status" value="1"/>
</dbReference>
<organism evidence="7 8">
    <name type="scientific">Keratinibaculum paraultunense</name>
    <dbReference type="NCBI Taxonomy" id="1278232"/>
    <lineage>
        <taxon>Bacteria</taxon>
        <taxon>Bacillati</taxon>
        <taxon>Bacillota</taxon>
        <taxon>Tissierellia</taxon>
        <taxon>Tissierellales</taxon>
        <taxon>Tepidimicrobiaceae</taxon>
        <taxon>Keratinibaculum</taxon>
    </lineage>
</organism>
<evidence type="ECO:0000256" key="4">
    <source>
        <dbReference type="ARBA" id="ARBA00022842"/>
    </source>
</evidence>
<evidence type="ECO:0000313" key="7">
    <source>
        <dbReference type="EMBL" id="TCS91146.1"/>
    </source>
</evidence>
<evidence type="ECO:0000256" key="5">
    <source>
        <dbReference type="ARBA" id="ARBA00022884"/>
    </source>
</evidence>
<sequence length="418" mass="48276">MNYIFIDSKGLEEKVGIIEEGRLVEYYIDKKKNEKCVGNIYRGRVINVLPGMEAAFVDIGEKKNAYLYVKDALPKDMIYKNSYVKIEKVIKKGQEVIVQVLKESSKNKGPKVTTHITLPGRYLVLTPYSSKINISRKIHDEEEIKRLLKIGMEIKKDDIGFIFRTQAEGIEKDKLFDEYTKLINLYSKLERERNFLPCPKLLYRDVDLGYKIVRDAFNDKIHKIIVNDKEKYDRLLDLQDMISSELKDKLFFQEDFTVEKQEYIMKNINLALERKVPLKSGGYIVIDETEALTAIDVNTGKYIGSKSLEDTIVKTNLEAAEEIARQIRLRDIGGIIIIDFIDMKNNQDVNAVVAELEKYLSFDRNKTNIVGMTKLGLVEMTRHKVRNSLGYNFIKICPYCYGKGKILESAIDKRSSIC</sequence>
<keyword evidence="3" id="KW-0378">Hydrolase</keyword>
<dbReference type="InterPro" id="IPR003029">
    <property type="entry name" value="S1_domain"/>
</dbReference>
<keyword evidence="4" id="KW-0460">Magnesium</keyword>
<feature type="domain" description="S1 motif" evidence="6">
    <location>
        <begin position="38"/>
        <end position="121"/>
    </location>
</feature>
<dbReference type="GO" id="GO:0003723">
    <property type="term" value="F:RNA binding"/>
    <property type="evidence" value="ECO:0007669"/>
    <property type="project" value="UniProtKB-KW"/>
</dbReference>
<dbReference type="PROSITE" id="PS50126">
    <property type="entry name" value="S1"/>
    <property type="match status" value="1"/>
</dbReference>
<dbReference type="SUPFAM" id="SSF50249">
    <property type="entry name" value="Nucleic acid-binding proteins"/>
    <property type="match status" value="1"/>
</dbReference>
<dbReference type="CDD" id="cd04453">
    <property type="entry name" value="S1_RNase_E"/>
    <property type="match status" value="1"/>
</dbReference>
<evidence type="ECO:0000256" key="3">
    <source>
        <dbReference type="ARBA" id="ARBA00022801"/>
    </source>
</evidence>
<protein>
    <submittedName>
        <fullName evidence="7">RNAse G</fullName>
    </submittedName>
</protein>
<evidence type="ECO:0000256" key="1">
    <source>
        <dbReference type="ARBA" id="ARBA00001946"/>
    </source>
</evidence>
<evidence type="ECO:0000256" key="2">
    <source>
        <dbReference type="ARBA" id="ARBA00022723"/>
    </source>
</evidence>
<keyword evidence="8" id="KW-1185">Reference proteome</keyword>
<dbReference type="Pfam" id="PF00575">
    <property type="entry name" value="S1"/>
    <property type="match status" value="1"/>
</dbReference>
<comment type="cofactor">
    <cofactor evidence="1">
        <name>Mg(2+)</name>
        <dbReference type="ChEBI" id="CHEBI:18420"/>
    </cofactor>
</comment>
<dbReference type="AlphaFoldDB" id="A0A4R3KYP4"/>
<dbReference type="GO" id="GO:0016787">
    <property type="term" value="F:hydrolase activity"/>
    <property type="evidence" value="ECO:0007669"/>
    <property type="project" value="UniProtKB-KW"/>
</dbReference>
<keyword evidence="5" id="KW-0694">RNA-binding</keyword>
<comment type="caution">
    <text evidence="7">The sequence shown here is derived from an EMBL/GenBank/DDBJ whole genome shotgun (WGS) entry which is preliminary data.</text>
</comment>
<dbReference type="InterPro" id="IPR019307">
    <property type="entry name" value="RNA-bd_AU-1/RNase_E/G"/>
</dbReference>
<dbReference type="GO" id="GO:0006364">
    <property type="term" value="P:rRNA processing"/>
    <property type="evidence" value="ECO:0007669"/>
    <property type="project" value="TreeGrafter"/>
</dbReference>
<evidence type="ECO:0000259" key="6">
    <source>
        <dbReference type="PROSITE" id="PS50126"/>
    </source>
</evidence>
<dbReference type="GO" id="GO:0046872">
    <property type="term" value="F:metal ion binding"/>
    <property type="evidence" value="ECO:0007669"/>
    <property type="project" value="UniProtKB-KW"/>
</dbReference>
<dbReference type="InterPro" id="IPR012340">
    <property type="entry name" value="NA-bd_OB-fold"/>
</dbReference>
<dbReference type="Gene3D" id="2.40.50.140">
    <property type="entry name" value="Nucleic acid-binding proteins"/>
    <property type="match status" value="1"/>
</dbReference>
<reference evidence="7 8" key="1">
    <citation type="submission" date="2019-03" db="EMBL/GenBank/DDBJ databases">
        <title>Genomic Encyclopedia of Type Strains, Phase IV (KMG-IV): sequencing the most valuable type-strain genomes for metagenomic binning, comparative biology and taxonomic classification.</title>
        <authorList>
            <person name="Goeker M."/>
        </authorList>
    </citation>
    <scope>NUCLEOTIDE SEQUENCE [LARGE SCALE GENOMIC DNA]</scope>
    <source>
        <strain evidence="7 8">DSM 26752</strain>
    </source>
</reference>
<dbReference type="InterPro" id="IPR004659">
    <property type="entry name" value="RNase_E/G"/>
</dbReference>
<dbReference type="Proteomes" id="UP000294567">
    <property type="component" value="Unassembled WGS sequence"/>
</dbReference>
<name>A0A4R3KYP4_9FIRM</name>
<keyword evidence="2" id="KW-0479">Metal-binding</keyword>
<dbReference type="EMBL" id="SMAE01000002">
    <property type="protein sequence ID" value="TCS91146.1"/>
    <property type="molecule type" value="Genomic_DNA"/>
</dbReference>
<proteinExistence type="predicted"/>
<dbReference type="SMART" id="SM00316">
    <property type="entry name" value="S1"/>
    <property type="match status" value="1"/>
</dbReference>
<dbReference type="OrthoDB" id="9804278at2"/>
<gene>
    <name evidence="7" type="ORF">EDD65_10274</name>
</gene>